<evidence type="ECO:0000256" key="4">
    <source>
        <dbReference type="ARBA" id="ARBA00023002"/>
    </source>
</evidence>
<dbReference type="GO" id="GO:0006113">
    <property type="term" value="P:fermentation"/>
    <property type="evidence" value="ECO:0007669"/>
    <property type="project" value="UniProtKB-ARBA"/>
</dbReference>
<feature type="domain" description="Alcohol dehydrogenase iron-type/glycerol dehydrogenase GldA" evidence="8">
    <location>
        <begin position="46"/>
        <end position="214"/>
    </location>
</feature>
<dbReference type="FunFam" id="3.40.50.1970:FF:000003">
    <property type="entry name" value="Alcohol dehydrogenase, iron-containing"/>
    <property type="match status" value="1"/>
</dbReference>
<dbReference type="InterPro" id="IPR018211">
    <property type="entry name" value="ADH_Fe_CS"/>
</dbReference>
<sequence length="418" mass="45267">MLHIRALKIAEHTKFNPLQCSRKLAFKHNQIILKKEMSSVVGFYMPTVSYFGEGALDEVADYIKSQNFKRPVIITDPGISKIGLTDRVASLLEKRGSAVGIYDQTQPNPTTSNVNAGLVVLKEHNGDIIISIGGGSAHDNAKAIALLATNGGEIGDYEGVNKSKNKALPMVAVNTTAGTASEMTKFTIITNEEKKVKMAIIDNHITPSVAVNDPSIMYGLPPSLTAATGLDALTHCVESYVSTAANPITDTCALKGVELIQEHLLNAFENGKDTTARTGMCYAQYLAGMAFNNASLGYVHSIAHQLGGFYHLPHGVCNAVLLPHVQSFNKKDPRANERLSQIAPHLGAKDATADALVERLLEFTKSLGIPRNLKELGVKEEDFEILAEHALKDVCGLTNPIQFTKDEVIAIIRQAYEY</sequence>
<dbReference type="InParanoid" id="Q6CSM4"/>
<evidence type="ECO:0000313" key="10">
    <source>
        <dbReference type="EMBL" id="CAH01916.1"/>
    </source>
</evidence>
<keyword evidence="4" id="KW-0560">Oxidoreductase</keyword>
<gene>
    <name evidence="10" type="ORF">KLLA0_C19382g</name>
</gene>
<dbReference type="Pfam" id="PF25137">
    <property type="entry name" value="ADH_Fe_C"/>
    <property type="match status" value="1"/>
</dbReference>
<comment type="cofactor">
    <cofactor evidence="1">
        <name>Fe(2+)</name>
        <dbReference type="ChEBI" id="CHEBI:29033"/>
    </cofactor>
</comment>
<dbReference type="PANTHER" id="PTHR11496:SF102">
    <property type="entry name" value="ALCOHOL DEHYDROGENASE 4"/>
    <property type="match status" value="1"/>
</dbReference>
<dbReference type="Gene3D" id="1.20.1090.10">
    <property type="entry name" value="Dehydroquinate synthase-like - alpha domain"/>
    <property type="match status" value="1"/>
</dbReference>
<dbReference type="AlphaFoldDB" id="Q6CSM4"/>
<protein>
    <recommendedName>
        <fullName evidence="6">Alcohol dehydrogenase 4</fullName>
        <ecNumber evidence="3">1.1.1.1</ecNumber>
    </recommendedName>
    <alternativeName>
        <fullName evidence="7">Alcohol dehydrogenase IV</fullName>
    </alternativeName>
</protein>
<dbReference type="EMBL" id="CR382123">
    <property type="protein sequence ID" value="CAH01916.1"/>
    <property type="molecule type" value="Genomic_DNA"/>
</dbReference>
<dbReference type="Pfam" id="PF00465">
    <property type="entry name" value="Fe-ADH"/>
    <property type="match status" value="1"/>
</dbReference>
<evidence type="ECO:0000256" key="2">
    <source>
        <dbReference type="ARBA" id="ARBA00007358"/>
    </source>
</evidence>
<dbReference type="EC" id="1.1.1.1" evidence="3"/>
<dbReference type="STRING" id="284590.Q6CSM4"/>
<comment type="similarity">
    <text evidence="2">Belongs to the iron-containing alcohol dehydrogenase family.</text>
</comment>
<reference evidence="10 11" key="1">
    <citation type="journal article" date="2004" name="Nature">
        <title>Genome evolution in yeasts.</title>
        <authorList>
            <consortium name="Genolevures"/>
            <person name="Dujon B."/>
            <person name="Sherman D."/>
            <person name="Fischer G."/>
            <person name="Durrens P."/>
            <person name="Casaregola S."/>
            <person name="Lafontaine I."/>
            <person name="de Montigny J."/>
            <person name="Marck C."/>
            <person name="Neuveglise C."/>
            <person name="Talla E."/>
            <person name="Goffard N."/>
            <person name="Frangeul L."/>
            <person name="Aigle M."/>
            <person name="Anthouard V."/>
            <person name="Babour A."/>
            <person name="Barbe V."/>
            <person name="Barnay S."/>
            <person name="Blanchin S."/>
            <person name="Beckerich J.M."/>
            <person name="Beyne E."/>
            <person name="Bleykasten C."/>
            <person name="Boisrame A."/>
            <person name="Boyer J."/>
            <person name="Cattolico L."/>
            <person name="Confanioleri F."/>
            <person name="de Daruvar A."/>
            <person name="Despons L."/>
            <person name="Fabre E."/>
            <person name="Fairhead C."/>
            <person name="Ferry-Dumazet H."/>
            <person name="Groppi A."/>
            <person name="Hantraye F."/>
            <person name="Hennequin C."/>
            <person name="Jauniaux N."/>
            <person name="Joyet P."/>
            <person name="Kachouri R."/>
            <person name="Kerrest A."/>
            <person name="Koszul R."/>
            <person name="Lemaire M."/>
            <person name="Lesur I."/>
            <person name="Ma L."/>
            <person name="Muller H."/>
            <person name="Nicaud J.M."/>
            <person name="Nikolski M."/>
            <person name="Oztas S."/>
            <person name="Ozier-Kalogeropoulos O."/>
            <person name="Pellenz S."/>
            <person name="Potier S."/>
            <person name="Richard G.F."/>
            <person name="Straub M.L."/>
            <person name="Suleau A."/>
            <person name="Swennene D."/>
            <person name="Tekaia F."/>
            <person name="Wesolowski-Louvel M."/>
            <person name="Westhof E."/>
            <person name="Wirth B."/>
            <person name="Zeniou-Meyer M."/>
            <person name="Zivanovic I."/>
            <person name="Bolotin-Fukuhara M."/>
            <person name="Thierry A."/>
            <person name="Bouchier C."/>
            <person name="Caudron B."/>
            <person name="Scarpelli C."/>
            <person name="Gaillardin C."/>
            <person name="Weissenbach J."/>
            <person name="Wincker P."/>
            <person name="Souciet J.L."/>
        </authorList>
    </citation>
    <scope>NUCLEOTIDE SEQUENCE [LARGE SCALE GENOMIC DNA]</scope>
    <source>
        <strain evidence="11">ATCC 8585 / CBS 2359 / DSM 70799 / NBRC 1267 / NRRL Y-1140 / WM37</strain>
    </source>
</reference>
<evidence type="ECO:0000256" key="1">
    <source>
        <dbReference type="ARBA" id="ARBA00001954"/>
    </source>
</evidence>
<dbReference type="InterPro" id="IPR001670">
    <property type="entry name" value="ADH_Fe/GldA"/>
</dbReference>
<evidence type="ECO:0000256" key="3">
    <source>
        <dbReference type="ARBA" id="ARBA00013190"/>
    </source>
</evidence>
<dbReference type="FunFam" id="1.20.1090.10:FF:000001">
    <property type="entry name" value="Aldehyde-alcohol dehydrogenase"/>
    <property type="match status" value="1"/>
</dbReference>
<evidence type="ECO:0000256" key="6">
    <source>
        <dbReference type="ARBA" id="ARBA00074847"/>
    </source>
</evidence>
<evidence type="ECO:0000256" key="5">
    <source>
        <dbReference type="ARBA" id="ARBA00023027"/>
    </source>
</evidence>
<dbReference type="GO" id="GO:0046872">
    <property type="term" value="F:metal ion binding"/>
    <property type="evidence" value="ECO:0007669"/>
    <property type="project" value="InterPro"/>
</dbReference>
<dbReference type="InterPro" id="IPR039697">
    <property type="entry name" value="Alcohol_dehydrogenase_Fe"/>
</dbReference>
<accession>Q6CSM4</accession>
<evidence type="ECO:0000259" key="9">
    <source>
        <dbReference type="Pfam" id="PF25137"/>
    </source>
</evidence>
<dbReference type="OMA" id="HAMSHQV"/>
<evidence type="ECO:0000313" key="11">
    <source>
        <dbReference type="Proteomes" id="UP000000598"/>
    </source>
</evidence>
<organism evidence="10 11">
    <name type="scientific">Kluyveromyces lactis (strain ATCC 8585 / CBS 2359 / DSM 70799 / NBRC 1267 / NRRL Y-1140 / WM37)</name>
    <name type="common">Yeast</name>
    <name type="synonym">Candida sphaerica</name>
    <dbReference type="NCBI Taxonomy" id="284590"/>
    <lineage>
        <taxon>Eukaryota</taxon>
        <taxon>Fungi</taxon>
        <taxon>Dikarya</taxon>
        <taxon>Ascomycota</taxon>
        <taxon>Saccharomycotina</taxon>
        <taxon>Saccharomycetes</taxon>
        <taxon>Saccharomycetales</taxon>
        <taxon>Saccharomycetaceae</taxon>
        <taxon>Kluyveromyces</taxon>
    </lineage>
</organism>
<dbReference type="PaxDb" id="284590-Q6CSM4"/>
<dbReference type="PROSITE" id="PS00060">
    <property type="entry name" value="ADH_IRON_2"/>
    <property type="match status" value="1"/>
</dbReference>
<dbReference type="PROSITE" id="PS00913">
    <property type="entry name" value="ADH_IRON_1"/>
    <property type="match status" value="1"/>
</dbReference>
<dbReference type="PANTHER" id="PTHR11496">
    <property type="entry name" value="ALCOHOL DEHYDROGENASE"/>
    <property type="match status" value="1"/>
</dbReference>
<feature type="domain" description="Fe-containing alcohol dehydrogenase-like C-terminal" evidence="9">
    <location>
        <begin position="225"/>
        <end position="416"/>
    </location>
</feature>
<evidence type="ECO:0000259" key="8">
    <source>
        <dbReference type="Pfam" id="PF00465"/>
    </source>
</evidence>
<dbReference type="eggNOG" id="KOG3857">
    <property type="taxonomic scope" value="Eukaryota"/>
</dbReference>
<dbReference type="SUPFAM" id="SSF56796">
    <property type="entry name" value="Dehydroquinate synthase-like"/>
    <property type="match status" value="1"/>
</dbReference>
<dbReference type="HOGENOM" id="CLU_007207_0_0_1"/>
<keyword evidence="11" id="KW-1185">Reference proteome</keyword>
<keyword evidence="5" id="KW-0520">NAD</keyword>
<dbReference type="FunCoup" id="Q6CSM4">
    <property type="interactions" value="594"/>
</dbReference>
<evidence type="ECO:0000256" key="7">
    <source>
        <dbReference type="ARBA" id="ARBA00076695"/>
    </source>
</evidence>
<dbReference type="CDD" id="cd08188">
    <property type="entry name" value="PDDH"/>
    <property type="match status" value="1"/>
</dbReference>
<name>Q6CSM4_KLULA</name>
<dbReference type="KEGG" id="kla:KLLA0_C19382g"/>
<dbReference type="Proteomes" id="UP000000598">
    <property type="component" value="Chromosome C"/>
</dbReference>
<dbReference type="Gene3D" id="3.40.50.1970">
    <property type="match status" value="1"/>
</dbReference>
<dbReference type="InterPro" id="IPR056798">
    <property type="entry name" value="ADH_Fe_C"/>
</dbReference>
<dbReference type="GO" id="GO:0004022">
    <property type="term" value="F:alcohol dehydrogenase (NAD+) activity"/>
    <property type="evidence" value="ECO:0007669"/>
    <property type="project" value="UniProtKB-EC"/>
</dbReference>
<proteinExistence type="inferred from homology"/>